<dbReference type="PROSITE" id="PS51257">
    <property type="entry name" value="PROKAR_LIPOPROTEIN"/>
    <property type="match status" value="1"/>
</dbReference>
<dbReference type="Pfam" id="PF14559">
    <property type="entry name" value="TPR_19"/>
    <property type="match status" value="1"/>
</dbReference>
<comment type="caution">
    <text evidence="2">The sequence shown here is derived from an EMBL/GenBank/DDBJ whole genome shotgun (WGS) entry which is preliminary data.</text>
</comment>
<proteinExistence type="predicted"/>
<evidence type="ECO:0000313" key="2">
    <source>
        <dbReference type="EMBL" id="GGB57299.1"/>
    </source>
</evidence>
<keyword evidence="1" id="KW-0802">TPR repeat</keyword>
<organism evidence="2 3">
    <name type="scientific">Roseibium aquae</name>
    <dbReference type="NCBI Taxonomy" id="1323746"/>
    <lineage>
        <taxon>Bacteria</taxon>
        <taxon>Pseudomonadati</taxon>
        <taxon>Pseudomonadota</taxon>
        <taxon>Alphaproteobacteria</taxon>
        <taxon>Hyphomicrobiales</taxon>
        <taxon>Stappiaceae</taxon>
        <taxon>Roseibium</taxon>
    </lineage>
</organism>
<dbReference type="InterPro" id="IPR019734">
    <property type="entry name" value="TPR_rpt"/>
</dbReference>
<dbReference type="Proteomes" id="UP000605148">
    <property type="component" value="Unassembled WGS sequence"/>
</dbReference>
<dbReference type="Pfam" id="PF13414">
    <property type="entry name" value="TPR_11"/>
    <property type="match status" value="1"/>
</dbReference>
<dbReference type="PANTHER" id="PTHR12558">
    <property type="entry name" value="CELL DIVISION CYCLE 16,23,27"/>
    <property type="match status" value="1"/>
</dbReference>
<dbReference type="SUPFAM" id="SSF48452">
    <property type="entry name" value="TPR-like"/>
    <property type="match status" value="1"/>
</dbReference>
<dbReference type="Gene3D" id="1.25.40.10">
    <property type="entry name" value="Tetratricopeptide repeat domain"/>
    <property type="match status" value="1"/>
</dbReference>
<dbReference type="PIRSF" id="PIRSF035836">
    <property type="entry name" value="UCP035836"/>
    <property type="match status" value="1"/>
</dbReference>
<reference evidence="2" key="2">
    <citation type="submission" date="2020-09" db="EMBL/GenBank/DDBJ databases">
        <authorList>
            <person name="Sun Q."/>
            <person name="Zhou Y."/>
        </authorList>
    </citation>
    <scope>NUCLEOTIDE SEQUENCE</scope>
    <source>
        <strain evidence="2">CGMCC 1.12426</strain>
    </source>
</reference>
<dbReference type="AlphaFoldDB" id="A0A916TM37"/>
<reference evidence="2" key="1">
    <citation type="journal article" date="2014" name="Int. J. Syst. Evol. Microbiol.">
        <title>Complete genome sequence of Corynebacterium casei LMG S-19264T (=DSM 44701T), isolated from a smear-ripened cheese.</title>
        <authorList>
            <consortium name="US DOE Joint Genome Institute (JGI-PGF)"/>
            <person name="Walter F."/>
            <person name="Albersmeier A."/>
            <person name="Kalinowski J."/>
            <person name="Ruckert C."/>
        </authorList>
    </citation>
    <scope>NUCLEOTIDE SEQUENCE</scope>
    <source>
        <strain evidence="2">CGMCC 1.12426</strain>
    </source>
</reference>
<evidence type="ECO:0000313" key="3">
    <source>
        <dbReference type="Proteomes" id="UP000605148"/>
    </source>
</evidence>
<sequence length="259" mass="27783">MARSVSNTISKRPGLLASVAVISLAVLVSGCASSKRQDVGTHSPATGSVDLVPGSTAARQNVDQWAGAYEQNRQDPRAIMGYADALSKNGQIVQAHAVLRSGVIAHPKDRAIASAYGKVLAMNGNFDEALNVIQRAQTPQTPDWRLLSAEGAVYDQMGQHDKARALYQQALKIQPDEPSLLNNLGLSHLLADELPEAEYTLRRAAALPGADSRVRQNLALVLGLRGKFSEAEQIATAELDPRQAQANIAYLRSMLQNRG</sequence>
<name>A0A916TM37_9HYPH</name>
<dbReference type="RefSeq" id="WP_150497371.1">
    <property type="nucleotide sequence ID" value="NZ_BMFA01000010.1"/>
</dbReference>
<dbReference type="PANTHER" id="PTHR12558:SF33">
    <property type="entry name" value="BLL7664 PROTEIN"/>
    <property type="match status" value="1"/>
</dbReference>
<dbReference type="OrthoDB" id="422579at2"/>
<accession>A0A916TM37</accession>
<dbReference type="InterPro" id="IPR011990">
    <property type="entry name" value="TPR-like_helical_dom_sf"/>
</dbReference>
<dbReference type="SMART" id="SM00028">
    <property type="entry name" value="TPR"/>
    <property type="match status" value="2"/>
</dbReference>
<evidence type="ECO:0000256" key="1">
    <source>
        <dbReference type="PROSITE-ProRule" id="PRU00339"/>
    </source>
</evidence>
<dbReference type="EMBL" id="BMFA01000010">
    <property type="protein sequence ID" value="GGB57299.1"/>
    <property type="molecule type" value="Genomic_DNA"/>
</dbReference>
<protein>
    <recommendedName>
        <fullName evidence="4">Flp pilus assembly protein TadD</fullName>
    </recommendedName>
</protein>
<evidence type="ECO:0008006" key="4">
    <source>
        <dbReference type="Google" id="ProtNLM"/>
    </source>
</evidence>
<keyword evidence="3" id="KW-1185">Reference proteome</keyword>
<dbReference type="InterPro" id="IPR014596">
    <property type="entry name" value="UCP035836"/>
</dbReference>
<feature type="repeat" description="TPR" evidence="1">
    <location>
        <begin position="144"/>
        <end position="177"/>
    </location>
</feature>
<dbReference type="PROSITE" id="PS50005">
    <property type="entry name" value="TPR"/>
    <property type="match status" value="1"/>
</dbReference>
<gene>
    <name evidence="2" type="ORF">GCM10011316_31730</name>
</gene>